<name>A0ABS7SVF0_9BURK</name>
<keyword evidence="2" id="KW-1185">Reference proteome</keyword>
<gene>
    <name evidence="1" type="ORF">I4X03_021905</name>
</gene>
<dbReference type="Proteomes" id="UP000809349">
    <property type="component" value="Unassembled WGS sequence"/>
</dbReference>
<dbReference type="RefSeq" id="WP_223470911.1">
    <property type="nucleotide sequence ID" value="NZ_JAFBIL020000011.1"/>
</dbReference>
<organism evidence="1 2">
    <name type="scientific">Massilia soli</name>
    <dbReference type="NCBI Taxonomy" id="2792854"/>
    <lineage>
        <taxon>Bacteria</taxon>
        <taxon>Pseudomonadati</taxon>
        <taxon>Pseudomonadota</taxon>
        <taxon>Betaproteobacteria</taxon>
        <taxon>Burkholderiales</taxon>
        <taxon>Oxalobacteraceae</taxon>
        <taxon>Telluria group</taxon>
        <taxon>Massilia</taxon>
    </lineage>
</organism>
<reference evidence="1 2" key="1">
    <citation type="submission" date="2021-01" db="EMBL/GenBank/DDBJ databases">
        <authorList>
            <person name="Ruan W."/>
            <person name="Khan S.A."/>
            <person name="Jeon C.O."/>
        </authorList>
    </citation>
    <scope>NUCLEOTIDE SEQUENCE [LARGE SCALE GENOMIC DNA]</scope>
    <source>
        <strain evidence="1 2">R798</strain>
    </source>
</reference>
<evidence type="ECO:0000313" key="1">
    <source>
        <dbReference type="EMBL" id="MBZ2209931.1"/>
    </source>
</evidence>
<protein>
    <submittedName>
        <fullName evidence="1">Uncharacterized protein</fullName>
    </submittedName>
</protein>
<reference evidence="1 2" key="2">
    <citation type="submission" date="2021-08" db="EMBL/GenBank/DDBJ databases">
        <title>Massilia sp. R798.</title>
        <authorList>
            <person name="Baek J.H."/>
            <person name="Jung H.S."/>
            <person name="Kim K.R."/>
            <person name="Jeon C.O."/>
        </authorList>
    </citation>
    <scope>NUCLEOTIDE SEQUENCE [LARGE SCALE GENOMIC DNA]</scope>
    <source>
        <strain evidence="1 2">R798</strain>
    </source>
</reference>
<evidence type="ECO:0000313" key="2">
    <source>
        <dbReference type="Proteomes" id="UP000809349"/>
    </source>
</evidence>
<proteinExistence type="predicted"/>
<dbReference type="EMBL" id="JAFBIL020000011">
    <property type="protein sequence ID" value="MBZ2209931.1"/>
    <property type="molecule type" value="Genomic_DNA"/>
</dbReference>
<sequence>MTAPWAKGDYVESITRGATEVGTIGLGWINSSNAAKAKKAAEAAKTGRASAAAGAKAASVADAARPAQTLSSYFDGVHIARAKSRVSTKPNTAFFWSGRSEDLAGNKVGGAERAAEIARDNKGITLETLIEERKIEMSNWDPNNPVAVKQ</sequence>
<accession>A0ABS7SVF0</accession>
<comment type="caution">
    <text evidence="1">The sequence shown here is derived from an EMBL/GenBank/DDBJ whole genome shotgun (WGS) entry which is preliminary data.</text>
</comment>